<protein>
    <submittedName>
        <fullName evidence="1">Uncharacterized protein</fullName>
    </submittedName>
</protein>
<dbReference type="Proteomes" id="UP000814033">
    <property type="component" value="Unassembled WGS sequence"/>
</dbReference>
<sequence length="118" mass="13272">MHHHHHHHRPGPKQVAPEHHNPNVSKHLQAVLVLLPHTPSRSRMPRRHAGPCARRRVYAYVVRAVPARTSESESLLRMHAGQTAMMCGCAPRRCRARWTSTLIRACEAALPPGDKSTV</sequence>
<comment type="caution">
    <text evidence="1">The sequence shown here is derived from an EMBL/GenBank/DDBJ whole genome shotgun (WGS) entry which is preliminary data.</text>
</comment>
<organism evidence="1 2">
    <name type="scientific">Auriscalpium vulgare</name>
    <dbReference type="NCBI Taxonomy" id="40419"/>
    <lineage>
        <taxon>Eukaryota</taxon>
        <taxon>Fungi</taxon>
        <taxon>Dikarya</taxon>
        <taxon>Basidiomycota</taxon>
        <taxon>Agaricomycotina</taxon>
        <taxon>Agaricomycetes</taxon>
        <taxon>Russulales</taxon>
        <taxon>Auriscalpiaceae</taxon>
        <taxon>Auriscalpium</taxon>
    </lineage>
</organism>
<name>A0ACB8RGW2_9AGAM</name>
<proteinExistence type="predicted"/>
<keyword evidence="2" id="KW-1185">Reference proteome</keyword>
<dbReference type="EMBL" id="MU276044">
    <property type="protein sequence ID" value="KAI0042856.1"/>
    <property type="molecule type" value="Genomic_DNA"/>
</dbReference>
<evidence type="ECO:0000313" key="1">
    <source>
        <dbReference type="EMBL" id="KAI0042856.1"/>
    </source>
</evidence>
<accession>A0ACB8RGW2</accession>
<evidence type="ECO:0000313" key="2">
    <source>
        <dbReference type="Proteomes" id="UP000814033"/>
    </source>
</evidence>
<reference evidence="1" key="1">
    <citation type="submission" date="2021-02" db="EMBL/GenBank/DDBJ databases">
        <authorList>
            <consortium name="DOE Joint Genome Institute"/>
            <person name="Ahrendt S."/>
            <person name="Looney B.P."/>
            <person name="Miyauchi S."/>
            <person name="Morin E."/>
            <person name="Drula E."/>
            <person name="Courty P.E."/>
            <person name="Chicoki N."/>
            <person name="Fauchery L."/>
            <person name="Kohler A."/>
            <person name="Kuo A."/>
            <person name="Labutti K."/>
            <person name="Pangilinan J."/>
            <person name="Lipzen A."/>
            <person name="Riley R."/>
            <person name="Andreopoulos W."/>
            <person name="He G."/>
            <person name="Johnson J."/>
            <person name="Barry K.W."/>
            <person name="Grigoriev I.V."/>
            <person name="Nagy L."/>
            <person name="Hibbett D."/>
            <person name="Henrissat B."/>
            <person name="Matheny P.B."/>
            <person name="Labbe J."/>
            <person name="Martin F."/>
        </authorList>
    </citation>
    <scope>NUCLEOTIDE SEQUENCE</scope>
    <source>
        <strain evidence="1">FP105234-sp</strain>
    </source>
</reference>
<reference evidence="1" key="2">
    <citation type="journal article" date="2022" name="New Phytol.">
        <title>Evolutionary transition to the ectomycorrhizal habit in the genomes of a hyperdiverse lineage of mushroom-forming fungi.</title>
        <authorList>
            <person name="Looney B."/>
            <person name="Miyauchi S."/>
            <person name="Morin E."/>
            <person name="Drula E."/>
            <person name="Courty P.E."/>
            <person name="Kohler A."/>
            <person name="Kuo A."/>
            <person name="LaButti K."/>
            <person name="Pangilinan J."/>
            <person name="Lipzen A."/>
            <person name="Riley R."/>
            <person name="Andreopoulos W."/>
            <person name="He G."/>
            <person name="Johnson J."/>
            <person name="Nolan M."/>
            <person name="Tritt A."/>
            <person name="Barry K.W."/>
            <person name="Grigoriev I.V."/>
            <person name="Nagy L.G."/>
            <person name="Hibbett D."/>
            <person name="Henrissat B."/>
            <person name="Matheny P.B."/>
            <person name="Labbe J."/>
            <person name="Martin F.M."/>
        </authorList>
    </citation>
    <scope>NUCLEOTIDE SEQUENCE</scope>
    <source>
        <strain evidence="1">FP105234-sp</strain>
    </source>
</reference>
<gene>
    <name evidence="1" type="ORF">FA95DRAFT_511388</name>
</gene>